<evidence type="ECO:0000313" key="3">
    <source>
        <dbReference type="Proteomes" id="UP000002071"/>
    </source>
</evidence>
<protein>
    <submittedName>
        <fullName evidence="2">Uncharacterized protein</fullName>
    </submittedName>
</protein>
<dbReference type="EMBL" id="CP001687">
    <property type="protein sequence ID" value="ACV10251.1"/>
    <property type="molecule type" value="Genomic_DNA"/>
</dbReference>
<keyword evidence="3" id="KW-1185">Reference proteome</keyword>
<dbReference type="HOGENOM" id="CLU_1881019_0_0_2"/>
<dbReference type="RefSeq" id="WP_012795128.1">
    <property type="nucleotide sequence ID" value="NC_013158.1"/>
</dbReference>
<evidence type="ECO:0000313" key="2">
    <source>
        <dbReference type="EMBL" id="ACV10251.1"/>
    </source>
</evidence>
<feature type="transmembrane region" description="Helical" evidence="1">
    <location>
        <begin position="58"/>
        <end position="76"/>
    </location>
</feature>
<gene>
    <name evidence="2" type="ordered locus">Huta_0062</name>
</gene>
<reference evidence="2 3" key="1">
    <citation type="journal article" date="2009" name="Stand. Genomic Sci.">
        <title>Complete genome sequence of Halorhabdus utahensis type strain (AX-2).</title>
        <authorList>
            <person name="Anderson I."/>
            <person name="Tindall B.J."/>
            <person name="Pomrenke H."/>
            <person name="Goker M."/>
            <person name="Lapidus A."/>
            <person name="Nolan M."/>
            <person name="Copeland A."/>
            <person name="Glavina Del Rio T."/>
            <person name="Chen F."/>
            <person name="Tice H."/>
            <person name="Cheng J.F."/>
            <person name="Lucas S."/>
            <person name="Chertkov O."/>
            <person name="Bruce D."/>
            <person name="Brettin T."/>
            <person name="Detter J.C."/>
            <person name="Han C."/>
            <person name="Goodwin L."/>
            <person name="Land M."/>
            <person name="Hauser L."/>
            <person name="Chang Y.J."/>
            <person name="Jeffries C.D."/>
            <person name="Pitluck S."/>
            <person name="Pati A."/>
            <person name="Mavromatis K."/>
            <person name="Ivanova N."/>
            <person name="Ovchinnikova G."/>
            <person name="Chen A."/>
            <person name="Palaniappan K."/>
            <person name="Chain P."/>
            <person name="Rohde M."/>
            <person name="Bristow J."/>
            <person name="Eisen J.A."/>
            <person name="Markowitz V."/>
            <person name="Hugenholtz P."/>
            <person name="Kyrpides N.C."/>
            <person name="Klenk H.P."/>
        </authorList>
    </citation>
    <scope>NUCLEOTIDE SEQUENCE [LARGE SCALE GENOMIC DNA]</scope>
    <source>
        <strain evidence="3">DSM 12940 / JCM 11049 / AX-2</strain>
    </source>
</reference>
<dbReference type="Proteomes" id="UP000002071">
    <property type="component" value="Chromosome"/>
</dbReference>
<sequence length="135" mass="14597">MSPTRQSAEQAGPQPIRSLKESWGRGKHLVVTYVAIHMVLFPIAIAFAHAPGVSIPETYSGITAVSVVAALALTRWRPESRPISLRMGFVVLLGYGIGDLGLGIQQHSPAWIAVRNALGLYLGLLLVALVYRLTR</sequence>
<keyword evidence="1" id="KW-0472">Membrane</keyword>
<keyword evidence="1" id="KW-1133">Transmembrane helix</keyword>
<feature type="transmembrane region" description="Helical" evidence="1">
    <location>
        <begin position="30"/>
        <end position="52"/>
    </location>
</feature>
<organism evidence="2 3">
    <name type="scientific">Halorhabdus utahensis (strain DSM 12940 / JCM 11049 / AX-2)</name>
    <dbReference type="NCBI Taxonomy" id="519442"/>
    <lineage>
        <taxon>Archaea</taxon>
        <taxon>Methanobacteriati</taxon>
        <taxon>Methanobacteriota</taxon>
        <taxon>Stenosarchaea group</taxon>
        <taxon>Halobacteria</taxon>
        <taxon>Halobacteriales</taxon>
        <taxon>Haloarculaceae</taxon>
        <taxon>Halorhabdus</taxon>
    </lineage>
</organism>
<feature type="transmembrane region" description="Helical" evidence="1">
    <location>
        <begin position="83"/>
        <end position="104"/>
    </location>
</feature>
<dbReference type="GeneID" id="8382322"/>
<feature type="transmembrane region" description="Helical" evidence="1">
    <location>
        <begin position="110"/>
        <end position="131"/>
    </location>
</feature>
<dbReference type="AlphaFoldDB" id="C7NNM3"/>
<proteinExistence type="predicted"/>
<evidence type="ECO:0000256" key="1">
    <source>
        <dbReference type="SAM" id="Phobius"/>
    </source>
</evidence>
<name>C7NNM3_HALUD</name>
<accession>C7NNM3</accession>
<dbReference type="KEGG" id="hut:Huta_0062"/>
<keyword evidence="1" id="KW-0812">Transmembrane</keyword>